<evidence type="ECO:0000256" key="2">
    <source>
        <dbReference type="SAM" id="MobiDB-lite"/>
    </source>
</evidence>
<protein>
    <submittedName>
        <fullName evidence="3">Uncharacterized protein</fullName>
    </submittedName>
</protein>
<feature type="region of interest" description="Disordered" evidence="2">
    <location>
        <begin position="391"/>
        <end position="506"/>
    </location>
</feature>
<evidence type="ECO:0000313" key="4">
    <source>
        <dbReference type="Proteomes" id="UP000821837"/>
    </source>
</evidence>
<gene>
    <name evidence="3" type="ORF">HPB52_007097</name>
</gene>
<feature type="compositionally biased region" description="Low complexity" evidence="2">
    <location>
        <begin position="434"/>
        <end position="445"/>
    </location>
</feature>
<organism evidence="3 4">
    <name type="scientific">Rhipicephalus sanguineus</name>
    <name type="common">Brown dog tick</name>
    <name type="synonym">Ixodes sanguineus</name>
    <dbReference type="NCBI Taxonomy" id="34632"/>
    <lineage>
        <taxon>Eukaryota</taxon>
        <taxon>Metazoa</taxon>
        <taxon>Ecdysozoa</taxon>
        <taxon>Arthropoda</taxon>
        <taxon>Chelicerata</taxon>
        <taxon>Arachnida</taxon>
        <taxon>Acari</taxon>
        <taxon>Parasitiformes</taxon>
        <taxon>Ixodida</taxon>
        <taxon>Ixodoidea</taxon>
        <taxon>Ixodidae</taxon>
        <taxon>Rhipicephalinae</taxon>
        <taxon>Rhipicephalus</taxon>
        <taxon>Rhipicephalus</taxon>
    </lineage>
</organism>
<dbReference type="EMBL" id="JABSTV010001245">
    <property type="protein sequence ID" value="KAH7982782.1"/>
    <property type="molecule type" value="Genomic_DNA"/>
</dbReference>
<evidence type="ECO:0000313" key="3">
    <source>
        <dbReference type="EMBL" id="KAH7982782.1"/>
    </source>
</evidence>
<feature type="compositionally biased region" description="Polar residues" evidence="2">
    <location>
        <begin position="111"/>
        <end position="121"/>
    </location>
</feature>
<feature type="compositionally biased region" description="Polar residues" evidence="2">
    <location>
        <begin position="480"/>
        <end position="506"/>
    </location>
</feature>
<dbReference type="VEuPathDB" id="VectorBase:RSAN_031980"/>
<feature type="region of interest" description="Disordered" evidence="2">
    <location>
        <begin position="20"/>
        <end position="89"/>
    </location>
</feature>
<feature type="compositionally biased region" description="Low complexity" evidence="2">
    <location>
        <begin position="452"/>
        <end position="479"/>
    </location>
</feature>
<proteinExistence type="predicted"/>
<feature type="region of interest" description="Disordered" evidence="2">
    <location>
        <begin position="102"/>
        <end position="173"/>
    </location>
</feature>
<name>A0A9D4QH57_RHISA</name>
<accession>A0A9D4QH57</accession>
<reference evidence="3" key="2">
    <citation type="submission" date="2021-09" db="EMBL/GenBank/DDBJ databases">
        <authorList>
            <person name="Jia N."/>
            <person name="Wang J."/>
            <person name="Shi W."/>
            <person name="Du L."/>
            <person name="Sun Y."/>
            <person name="Zhan W."/>
            <person name="Jiang J."/>
            <person name="Wang Q."/>
            <person name="Zhang B."/>
            <person name="Ji P."/>
            <person name="Sakyi L.B."/>
            <person name="Cui X."/>
            <person name="Yuan T."/>
            <person name="Jiang B."/>
            <person name="Yang W."/>
            <person name="Lam T.T.-Y."/>
            <person name="Chang Q."/>
            <person name="Ding S."/>
            <person name="Wang X."/>
            <person name="Zhu J."/>
            <person name="Ruan X."/>
            <person name="Zhao L."/>
            <person name="Wei J."/>
            <person name="Que T."/>
            <person name="Du C."/>
            <person name="Cheng J."/>
            <person name="Dai P."/>
            <person name="Han X."/>
            <person name="Huang E."/>
            <person name="Gao Y."/>
            <person name="Liu J."/>
            <person name="Shao H."/>
            <person name="Ye R."/>
            <person name="Li L."/>
            <person name="Wei W."/>
            <person name="Wang X."/>
            <person name="Wang C."/>
            <person name="Huo Q."/>
            <person name="Li W."/>
            <person name="Guo W."/>
            <person name="Chen H."/>
            <person name="Chen S."/>
            <person name="Zhou L."/>
            <person name="Zhou L."/>
            <person name="Ni X."/>
            <person name="Tian J."/>
            <person name="Zhou Y."/>
            <person name="Sheng Y."/>
            <person name="Liu T."/>
            <person name="Pan Y."/>
            <person name="Xia L."/>
            <person name="Li J."/>
            <person name="Zhao F."/>
            <person name="Cao W."/>
        </authorList>
    </citation>
    <scope>NUCLEOTIDE SEQUENCE</scope>
    <source>
        <strain evidence="3">Rsan-2018</strain>
        <tissue evidence="3">Larvae</tissue>
    </source>
</reference>
<keyword evidence="1" id="KW-0175">Coiled coil</keyword>
<feature type="compositionally biased region" description="Polar residues" evidence="2">
    <location>
        <begin position="44"/>
        <end position="54"/>
    </location>
</feature>
<reference evidence="3" key="1">
    <citation type="journal article" date="2020" name="Cell">
        <title>Large-Scale Comparative Analyses of Tick Genomes Elucidate Their Genetic Diversity and Vector Capacities.</title>
        <authorList>
            <consortium name="Tick Genome and Microbiome Consortium (TIGMIC)"/>
            <person name="Jia N."/>
            <person name="Wang J."/>
            <person name="Shi W."/>
            <person name="Du L."/>
            <person name="Sun Y."/>
            <person name="Zhan W."/>
            <person name="Jiang J.F."/>
            <person name="Wang Q."/>
            <person name="Zhang B."/>
            <person name="Ji P."/>
            <person name="Bell-Sakyi L."/>
            <person name="Cui X.M."/>
            <person name="Yuan T.T."/>
            <person name="Jiang B.G."/>
            <person name="Yang W.F."/>
            <person name="Lam T.T."/>
            <person name="Chang Q.C."/>
            <person name="Ding S.J."/>
            <person name="Wang X.J."/>
            <person name="Zhu J.G."/>
            <person name="Ruan X.D."/>
            <person name="Zhao L."/>
            <person name="Wei J.T."/>
            <person name="Ye R.Z."/>
            <person name="Que T.C."/>
            <person name="Du C.H."/>
            <person name="Zhou Y.H."/>
            <person name="Cheng J.X."/>
            <person name="Dai P.F."/>
            <person name="Guo W.B."/>
            <person name="Han X.H."/>
            <person name="Huang E.J."/>
            <person name="Li L.F."/>
            <person name="Wei W."/>
            <person name="Gao Y.C."/>
            <person name="Liu J.Z."/>
            <person name="Shao H.Z."/>
            <person name="Wang X."/>
            <person name="Wang C.C."/>
            <person name="Yang T.C."/>
            <person name="Huo Q.B."/>
            <person name="Li W."/>
            <person name="Chen H.Y."/>
            <person name="Chen S.E."/>
            <person name="Zhou L.G."/>
            <person name="Ni X.B."/>
            <person name="Tian J.H."/>
            <person name="Sheng Y."/>
            <person name="Liu T."/>
            <person name="Pan Y.S."/>
            <person name="Xia L.Y."/>
            <person name="Li J."/>
            <person name="Zhao F."/>
            <person name="Cao W.C."/>
        </authorList>
    </citation>
    <scope>NUCLEOTIDE SEQUENCE</scope>
    <source>
        <strain evidence="3">Rsan-2018</strain>
    </source>
</reference>
<dbReference type="Proteomes" id="UP000821837">
    <property type="component" value="Chromosome 1"/>
</dbReference>
<feature type="compositionally biased region" description="Low complexity" evidence="2">
    <location>
        <begin position="30"/>
        <end position="40"/>
    </location>
</feature>
<sequence length="574" mass="61302">MSGGAQRDAAGVAAGVAAEGRGPFYNNMDAAPTANTTATPCVQPVNSPSDTPVTTAALDLDELSSASEDEGAVLETTSTASPGPASDTDANWKLAISCRQRQRQKKFEQARTVSLQPTGPASTPPSHVAAGAAPAGDAPAAPADAACVAPAPTTPHVAEPRQLRRKPPPLPRTDIKIIMRPKKGLAIRNFTTHQISRAVAVAGNSRQHCTGDHFIIRTRLGSNIITASTPHVDTAQILRRITTLVLEGKAYEFNTYVAAPEGTLCGVIHGIDPGTTPEELTSNLRVRTQGVTVHSARMLGATKAAAITFEGPLLPRYVLYYGGEVACHPYKPTRQACQVCLQPGHRSDVCPTPNARVCRQCGTLNVDGHPCAPKCCLCGEAHLTGAKECSQRLKAPRPRPPPRLAATTPARGRNPHRNGPTPQRRWFSKENETSCSRSRSRSQSFPPLPSAGPGHQQQQQQQQQPKNQGQKTKGQQQGPARQQTSQASSKPANKPNYNHPSAGTNNKVSWSAEAAKPIAPLHTQSTEYEHLLAENVKLKQELAAVMARQARDSAQLTPLWRVLDRHSTPPNTPP</sequence>
<evidence type="ECO:0000256" key="1">
    <source>
        <dbReference type="SAM" id="Coils"/>
    </source>
</evidence>
<feature type="coiled-coil region" evidence="1">
    <location>
        <begin position="521"/>
        <end position="548"/>
    </location>
</feature>
<feature type="compositionally biased region" description="Acidic residues" evidence="2">
    <location>
        <begin position="59"/>
        <end position="72"/>
    </location>
</feature>
<dbReference type="AlphaFoldDB" id="A0A9D4QH57"/>
<feature type="compositionally biased region" description="Low complexity" evidence="2">
    <location>
        <begin position="124"/>
        <end position="157"/>
    </location>
</feature>
<comment type="caution">
    <text evidence="3">The sequence shown here is derived from an EMBL/GenBank/DDBJ whole genome shotgun (WGS) entry which is preliminary data.</text>
</comment>
<keyword evidence="4" id="KW-1185">Reference proteome</keyword>